<evidence type="ECO:0000313" key="3">
    <source>
        <dbReference type="Proteomes" id="UP000008792"/>
    </source>
</evidence>
<keyword evidence="1" id="KW-0732">Signal</keyword>
<proteinExistence type="predicted"/>
<feature type="signal peptide" evidence="1">
    <location>
        <begin position="1"/>
        <end position="17"/>
    </location>
</feature>
<dbReference type="OrthoDB" id="8022954at2759"/>
<dbReference type="AlphaFoldDB" id="B4MFE4"/>
<accession>B4MFE4</accession>
<sequence length="172" mass="19964">MFKIFLLLFLAATPTDSVRFTLTGLECQVVDPKFCAFENCIIKPVSRGIKEINGKIILLQVPVNNISIRLQLTRRGYIKHMLYAVDIDGCRFWIGKRRNPFASSIYKSLRLDVFTNINHSCPYNHDLIVNHLRLDENLNLNLPIAVGEYVIKLHWKVHNVLRAIISWNFQIE</sequence>
<gene>
    <name evidence="2" type="primary">Dvir\GJ14943</name>
    <name evidence="2" type="ORF">Dvir_GJ14943</name>
</gene>
<dbReference type="PANTHER" id="PTHR20898:SF0">
    <property type="entry name" value="DAEDALUS ON 3-RELATED"/>
    <property type="match status" value="1"/>
</dbReference>
<dbReference type="Proteomes" id="UP000008792">
    <property type="component" value="Unassembled WGS sequence"/>
</dbReference>
<evidence type="ECO:0000313" key="2">
    <source>
        <dbReference type="EMBL" id="EDW57313.2"/>
    </source>
</evidence>
<dbReference type="Pfam" id="PF06477">
    <property type="entry name" value="DUF1091"/>
    <property type="match status" value="1"/>
</dbReference>
<dbReference type="InParanoid" id="B4MFE4"/>
<feature type="chain" id="PRO_5006457841" description="MD-2-related lipid-recognition domain-containing protein" evidence="1">
    <location>
        <begin position="18"/>
        <end position="172"/>
    </location>
</feature>
<protein>
    <recommendedName>
        <fullName evidence="4">MD-2-related lipid-recognition domain-containing protein</fullName>
    </recommendedName>
</protein>
<evidence type="ECO:0000256" key="1">
    <source>
        <dbReference type="SAM" id="SignalP"/>
    </source>
</evidence>
<keyword evidence="3" id="KW-1185">Reference proteome</keyword>
<dbReference type="SMART" id="SM00697">
    <property type="entry name" value="DM8"/>
    <property type="match status" value="1"/>
</dbReference>
<dbReference type="InterPro" id="IPR010512">
    <property type="entry name" value="DUF1091"/>
</dbReference>
<reference evidence="2 3" key="1">
    <citation type="journal article" date="2007" name="Nature">
        <title>Evolution of genes and genomes on the Drosophila phylogeny.</title>
        <authorList>
            <consortium name="Drosophila 12 Genomes Consortium"/>
            <person name="Clark A.G."/>
            <person name="Eisen M.B."/>
            <person name="Smith D.R."/>
            <person name="Bergman C.M."/>
            <person name="Oliver B."/>
            <person name="Markow T.A."/>
            <person name="Kaufman T.C."/>
            <person name="Kellis M."/>
            <person name="Gelbart W."/>
            <person name="Iyer V.N."/>
            <person name="Pollard D.A."/>
            <person name="Sackton T.B."/>
            <person name="Larracuente A.M."/>
            <person name="Singh N.D."/>
            <person name="Abad J.P."/>
            <person name="Abt D.N."/>
            <person name="Adryan B."/>
            <person name="Aguade M."/>
            <person name="Akashi H."/>
            <person name="Anderson W.W."/>
            <person name="Aquadro C.F."/>
            <person name="Ardell D.H."/>
            <person name="Arguello R."/>
            <person name="Artieri C.G."/>
            <person name="Barbash D.A."/>
            <person name="Barker D."/>
            <person name="Barsanti P."/>
            <person name="Batterham P."/>
            <person name="Batzoglou S."/>
            <person name="Begun D."/>
            <person name="Bhutkar A."/>
            <person name="Blanco E."/>
            <person name="Bosak S.A."/>
            <person name="Bradley R.K."/>
            <person name="Brand A.D."/>
            <person name="Brent M.R."/>
            <person name="Brooks A.N."/>
            <person name="Brown R.H."/>
            <person name="Butlin R.K."/>
            <person name="Caggese C."/>
            <person name="Calvi B.R."/>
            <person name="Bernardo de Carvalho A."/>
            <person name="Caspi A."/>
            <person name="Castrezana S."/>
            <person name="Celniker S.E."/>
            <person name="Chang J.L."/>
            <person name="Chapple C."/>
            <person name="Chatterji S."/>
            <person name="Chinwalla A."/>
            <person name="Civetta A."/>
            <person name="Clifton S.W."/>
            <person name="Comeron J.M."/>
            <person name="Costello J.C."/>
            <person name="Coyne J.A."/>
            <person name="Daub J."/>
            <person name="David R.G."/>
            <person name="Delcher A.L."/>
            <person name="Delehaunty K."/>
            <person name="Do C.B."/>
            <person name="Ebling H."/>
            <person name="Edwards K."/>
            <person name="Eickbush T."/>
            <person name="Evans J.D."/>
            <person name="Filipski A."/>
            <person name="Findeiss S."/>
            <person name="Freyhult E."/>
            <person name="Fulton L."/>
            <person name="Fulton R."/>
            <person name="Garcia A.C."/>
            <person name="Gardiner A."/>
            <person name="Garfield D.A."/>
            <person name="Garvin B.E."/>
            <person name="Gibson G."/>
            <person name="Gilbert D."/>
            <person name="Gnerre S."/>
            <person name="Godfrey J."/>
            <person name="Good R."/>
            <person name="Gotea V."/>
            <person name="Gravely B."/>
            <person name="Greenberg A.J."/>
            <person name="Griffiths-Jones S."/>
            <person name="Gross S."/>
            <person name="Guigo R."/>
            <person name="Gustafson E.A."/>
            <person name="Haerty W."/>
            <person name="Hahn M.W."/>
            <person name="Halligan D.L."/>
            <person name="Halpern A.L."/>
            <person name="Halter G.M."/>
            <person name="Han M.V."/>
            <person name="Heger A."/>
            <person name="Hillier L."/>
            <person name="Hinrichs A.S."/>
            <person name="Holmes I."/>
            <person name="Hoskins R.A."/>
            <person name="Hubisz M.J."/>
            <person name="Hultmark D."/>
            <person name="Huntley M.A."/>
            <person name="Jaffe D.B."/>
            <person name="Jagadeeshan S."/>
            <person name="Jeck W.R."/>
            <person name="Johnson J."/>
            <person name="Jones C.D."/>
            <person name="Jordan W.C."/>
            <person name="Karpen G.H."/>
            <person name="Kataoka E."/>
            <person name="Keightley P.D."/>
            <person name="Kheradpour P."/>
            <person name="Kirkness E.F."/>
            <person name="Koerich L.B."/>
            <person name="Kristiansen K."/>
            <person name="Kudrna D."/>
            <person name="Kulathinal R.J."/>
            <person name="Kumar S."/>
            <person name="Kwok R."/>
            <person name="Lander E."/>
            <person name="Langley C.H."/>
            <person name="Lapoint R."/>
            <person name="Lazzaro B.P."/>
            <person name="Lee S.J."/>
            <person name="Levesque L."/>
            <person name="Li R."/>
            <person name="Lin C.F."/>
            <person name="Lin M.F."/>
            <person name="Lindblad-Toh K."/>
            <person name="Llopart A."/>
            <person name="Long M."/>
            <person name="Low L."/>
            <person name="Lozovsky E."/>
            <person name="Lu J."/>
            <person name="Luo M."/>
            <person name="Machado C.A."/>
            <person name="Makalowski W."/>
            <person name="Marzo M."/>
            <person name="Matsuda M."/>
            <person name="Matzkin L."/>
            <person name="McAllister B."/>
            <person name="McBride C.S."/>
            <person name="McKernan B."/>
            <person name="McKernan K."/>
            <person name="Mendez-Lago M."/>
            <person name="Minx P."/>
            <person name="Mollenhauer M.U."/>
            <person name="Montooth K."/>
            <person name="Mount S.M."/>
            <person name="Mu X."/>
            <person name="Myers E."/>
            <person name="Negre B."/>
            <person name="Newfeld S."/>
            <person name="Nielsen R."/>
            <person name="Noor M.A."/>
            <person name="O'Grady P."/>
            <person name="Pachter L."/>
            <person name="Papaceit M."/>
            <person name="Parisi M.J."/>
            <person name="Parisi M."/>
            <person name="Parts L."/>
            <person name="Pedersen J.S."/>
            <person name="Pesole G."/>
            <person name="Phillippy A.M."/>
            <person name="Ponting C.P."/>
            <person name="Pop M."/>
            <person name="Porcelli D."/>
            <person name="Powell J.R."/>
            <person name="Prohaska S."/>
            <person name="Pruitt K."/>
            <person name="Puig M."/>
            <person name="Quesneville H."/>
            <person name="Ram K.R."/>
            <person name="Rand D."/>
            <person name="Rasmussen M.D."/>
            <person name="Reed L.K."/>
            <person name="Reenan R."/>
            <person name="Reily A."/>
            <person name="Remington K.A."/>
            <person name="Rieger T.T."/>
            <person name="Ritchie M.G."/>
            <person name="Robin C."/>
            <person name="Rogers Y.H."/>
            <person name="Rohde C."/>
            <person name="Rozas J."/>
            <person name="Rubenfield M.J."/>
            <person name="Ruiz A."/>
            <person name="Russo S."/>
            <person name="Salzberg S.L."/>
            <person name="Sanchez-Gracia A."/>
            <person name="Saranga D.J."/>
            <person name="Sato H."/>
            <person name="Schaeffer S.W."/>
            <person name="Schatz M.C."/>
            <person name="Schlenke T."/>
            <person name="Schwartz R."/>
            <person name="Segarra C."/>
            <person name="Singh R.S."/>
            <person name="Sirot L."/>
            <person name="Sirota M."/>
            <person name="Sisneros N.B."/>
            <person name="Smith C.D."/>
            <person name="Smith T.F."/>
            <person name="Spieth J."/>
            <person name="Stage D.E."/>
            <person name="Stark A."/>
            <person name="Stephan W."/>
            <person name="Strausberg R.L."/>
            <person name="Strempel S."/>
            <person name="Sturgill D."/>
            <person name="Sutton G."/>
            <person name="Sutton G.G."/>
            <person name="Tao W."/>
            <person name="Teichmann S."/>
            <person name="Tobari Y.N."/>
            <person name="Tomimura Y."/>
            <person name="Tsolas J.M."/>
            <person name="Valente V.L."/>
            <person name="Venter E."/>
            <person name="Venter J.C."/>
            <person name="Vicario S."/>
            <person name="Vieira F.G."/>
            <person name="Vilella A.J."/>
            <person name="Villasante A."/>
            <person name="Walenz B."/>
            <person name="Wang J."/>
            <person name="Wasserman M."/>
            <person name="Watts T."/>
            <person name="Wilson D."/>
            <person name="Wilson R.K."/>
            <person name="Wing R.A."/>
            <person name="Wolfner M.F."/>
            <person name="Wong A."/>
            <person name="Wong G.K."/>
            <person name="Wu C.I."/>
            <person name="Wu G."/>
            <person name="Yamamoto D."/>
            <person name="Yang H.P."/>
            <person name="Yang S.P."/>
            <person name="Yorke J.A."/>
            <person name="Yoshida K."/>
            <person name="Zdobnov E."/>
            <person name="Zhang P."/>
            <person name="Zhang Y."/>
            <person name="Zimin A.V."/>
            <person name="Baldwin J."/>
            <person name="Abdouelleil A."/>
            <person name="Abdulkadir J."/>
            <person name="Abebe A."/>
            <person name="Abera B."/>
            <person name="Abreu J."/>
            <person name="Acer S.C."/>
            <person name="Aftuck L."/>
            <person name="Alexander A."/>
            <person name="An P."/>
            <person name="Anderson E."/>
            <person name="Anderson S."/>
            <person name="Arachi H."/>
            <person name="Azer M."/>
            <person name="Bachantsang P."/>
            <person name="Barry A."/>
            <person name="Bayul T."/>
            <person name="Berlin A."/>
            <person name="Bessette D."/>
            <person name="Bloom T."/>
            <person name="Blye J."/>
            <person name="Boguslavskiy L."/>
            <person name="Bonnet C."/>
            <person name="Boukhgalter B."/>
            <person name="Bourzgui I."/>
            <person name="Brown A."/>
            <person name="Cahill P."/>
            <person name="Channer S."/>
            <person name="Cheshatsang Y."/>
            <person name="Chuda L."/>
            <person name="Citroen M."/>
            <person name="Collymore A."/>
            <person name="Cooke P."/>
            <person name="Costello M."/>
            <person name="D'Aco K."/>
            <person name="Daza R."/>
            <person name="De Haan G."/>
            <person name="DeGray S."/>
            <person name="DeMaso C."/>
            <person name="Dhargay N."/>
            <person name="Dooley K."/>
            <person name="Dooley E."/>
            <person name="Doricent M."/>
            <person name="Dorje P."/>
            <person name="Dorjee K."/>
            <person name="Dupes A."/>
            <person name="Elong R."/>
            <person name="Falk J."/>
            <person name="Farina A."/>
            <person name="Faro S."/>
            <person name="Ferguson D."/>
            <person name="Fisher S."/>
            <person name="Foley C.D."/>
            <person name="Franke A."/>
            <person name="Friedrich D."/>
            <person name="Gadbois L."/>
            <person name="Gearin G."/>
            <person name="Gearin C.R."/>
            <person name="Giannoukos G."/>
            <person name="Goode T."/>
            <person name="Graham J."/>
            <person name="Grandbois E."/>
            <person name="Grewal S."/>
            <person name="Gyaltsen K."/>
            <person name="Hafez N."/>
            <person name="Hagos B."/>
            <person name="Hall J."/>
            <person name="Henson C."/>
            <person name="Hollinger A."/>
            <person name="Honan T."/>
            <person name="Huard M.D."/>
            <person name="Hughes L."/>
            <person name="Hurhula B."/>
            <person name="Husby M.E."/>
            <person name="Kamat A."/>
            <person name="Kanga B."/>
            <person name="Kashin S."/>
            <person name="Khazanovich D."/>
            <person name="Kisner P."/>
            <person name="Lance K."/>
            <person name="Lara M."/>
            <person name="Lee W."/>
            <person name="Lennon N."/>
            <person name="Letendre F."/>
            <person name="LeVine R."/>
            <person name="Lipovsky A."/>
            <person name="Liu X."/>
            <person name="Liu J."/>
            <person name="Liu S."/>
            <person name="Lokyitsang T."/>
            <person name="Lokyitsang Y."/>
            <person name="Lubonja R."/>
            <person name="Lui A."/>
            <person name="MacDonald P."/>
            <person name="Magnisalis V."/>
            <person name="Maru K."/>
            <person name="Matthews C."/>
            <person name="McCusker W."/>
            <person name="McDonough S."/>
            <person name="Mehta T."/>
            <person name="Meldrim J."/>
            <person name="Meneus L."/>
            <person name="Mihai O."/>
            <person name="Mihalev A."/>
            <person name="Mihova T."/>
            <person name="Mittelman R."/>
            <person name="Mlenga V."/>
            <person name="Montmayeur A."/>
            <person name="Mulrain L."/>
            <person name="Navidi A."/>
            <person name="Naylor J."/>
            <person name="Negash T."/>
            <person name="Nguyen T."/>
            <person name="Nguyen N."/>
            <person name="Nicol R."/>
            <person name="Norbu C."/>
            <person name="Norbu N."/>
            <person name="Novod N."/>
            <person name="O'Neill B."/>
            <person name="Osman S."/>
            <person name="Markiewicz E."/>
            <person name="Oyono O.L."/>
            <person name="Patti C."/>
            <person name="Phunkhang P."/>
            <person name="Pierre F."/>
            <person name="Priest M."/>
            <person name="Raghuraman S."/>
            <person name="Rege F."/>
            <person name="Reyes R."/>
            <person name="Rise C."/>
            <person name="Rogov P."/>
            <person name="Ross K."/>
            <person name="Ryan E."/>
            <person name="Settipalli S."/>
            <person name="Shea T."/>
            <person name="Sherpa N."/>
            <person name="Shi L."/>
            <person name="Shih D."/>
            <person name="Sparrow T."/>
            <person name="Spaulding J."/>
            <person name="Stalker J."/>
            <person name="Stange-Thomann N."/>
            <person name="Stavropoulos S."/>
            <person name="Stone C."/>
            <person name="Strader C."/>
            <person name="Tesfaye S."/>
            <person name="Thomson T."/>
            <person name="Thoulutsang Y."/>
            <person name="Thoulutsang D."/>
            <person name="Topham K."/>
            <person name="Topping I."/>
            <person name="Tsamla T."/>
            <person name="Vassiliev H."/>
            <person name="Vo A."/>
            <person name="Wangchuk T."/>
            <person name="Wangdi T."/>
            <person name="Weiand M."/>
            <person name="Wilkinson J."/>
            <person name="Wilson A."/>
            <person name="Yadav S."/>
            <person name="Young G."/>
            <person name="Yu Q."/>
            <person name="Zembek L."/>
            <person name="Zhong D."/>
            <person name="Zimmer A."/>
            <person name="Zwirko Z."/>
            <person name="Jaffe D.B."/>
            <person name="Alvarez P."/>
            <person name="Brockman W."/>
            <person name="Butler J."/>
            <person name="Chin C."/>
            <person name="Gnerre S."/>
            <person name="Grabherr M."/>
            <person name="Kleber M."/>
            <person name="Mauceli E."/>
            <person name="MacCallum I."/>
        </authorList>
    </citation>
    <scope>NUCLEOTIDE SEQUENCE [LARGE SCALE GENOMIC DNA]</scope>
    <source>
        <strain evidence="3">Tucson 15010-1051.87</strain>
    </source>
</reference>
<dbReference type="KEGG" id="dvi:6636425"/>
<dbReference type="PANTHER" id="PTHR20898">
    <property type="entry name" value="DAEDALUS ON 3-RELATED-RELATED"/>
    <property type="match status" value="1"/>
</dbReference>
<dbReference type="EMBL" id="CH940667">
    <property type="protein sequence ID" value="EDW57313.2"/>
    <property type="molecule type" value="Genomic_DNA"/>
</dbReference>
<evidence type="ECO:0008006" key="4">
    <source>
        <dbReference type="Google" id="ProtNLM"/>
    </source>
</evidence>
<dbReference type="HOGENOM" id="CLU_116900_1_1_1"/>
<organism evidence="2 3">
    <name type="scientific">Drosophila virilis</name>
    <name type="common">Fruit fly</name>
    <dbReference type="NCBI Taxonomy" id="7244"/>
    <lineage>
        <taxon>Eukaryota</taxon>
        <taxon>Metazoa</taxon>
        <taxon>Ecdysozoa</taxon>
        <taxon>Arthropoda</taxon>
        <taxon>Hexapoda</taxon>
        <taxon>Insecta</taxon>
        <taxon>Pterygota</taxon>
        <taxon>Neoptera</taxon>
        <taxon>Endopterygota</taxon>
        <taxon>Diptera</taxon>
        <taxon>Brachycera</taxon>
        <taxon>Muscomorpha</taxon>
        <taxon>Ephydroidea</taxon>
        <taxon>Drosophilidae</taxon>
        <taxon>Drosophila</taxon>
    </lineage>
</organism>
<name>B4MFE4_DROVI</name>